<dbReference type="GO" id="GO:0004519">
    <property type="term" value="F:endonuclease activity"/>
    <property type="evidence" value="ECO:0007669"/>
    <property type="project" value="InterPro"/>
</dbReference>
<feature type="active site" evidence="6">
    <location>
        <position position="108"/>
    </location>
</feature>
<comment type="cofactor">
    <cofactor evidence="1">
        <name>Mn(2+)</name>
        <dbReference type="ChEBI" id="CHEBI:29035"/>
    </cofactor>
</comment>
<evidence type="ECO:0000256" key="1">
    <source>
        <dbReference type="ARBA" id="ARBA00001936"/>
    </source>
</evidence>
<dbReference type="PROSITE" id="PS00728">
    <property type="entry name" value="AP_NUCLEASE_F1_3"/>
    <property type="match status" value="1"/>
</dbReference>
<keyword evidence="4 10" id="KW-0378">Hydrolase</keyword>
<dbReference type="InterPro" id="IPR020848">
    <property type="entry name" value="AP_endonuclease_F1_CS"/>
</dbReference>
<feature type="binding site" evidence="7">
    <location>
        <position position="253"/>
    </location>
    <ligand>
        <name>Mg(2+)</name>
        <dbReference type="ChEBI" id="CHEBI:18420"/>
        <label>1</label>
    </ligand>
</feature>
<dbReference type="AlphaFoldDB" id="C1DUV6"/>
<evidence type="ECO:0000256" key="4">
    <source>
        <dbReference type="ARBA" id="ARBA00022801"/>
    </source>
</evidence>
<evidence type="ECO:0000256" key="8">
    <source>
        <dbReference type="PIRSR" id="PIRSR604808-3"/>
    </source>
</evidence>
<reference evidence="10 11" key="1">
    <citation type="journal article" date="2009" name="J. Bacteriol.">
        <title>Complete and draft genome sequences of six members of the Aquificales.</title>
        <authorList>
            <person name="Reysenbach A.L."/>
            <person name="Hamamura N."/>
            <person name="Podar M."/>
            <person name="Griffiths E."/>
            <person name="Ferreira S."/>
            <person name="Hochstein R."/>
            <person name="Heidelberg J."/>
            <person name="Johnson J."/>
            <person name="Mead D."/>
            <person name="Pohorille A."/>
            <person name="Sarmiento M."/>
            <person name="Schweighofer K."/>
            <person name="Seshadri R."/>
            <person name="Voytek M.A."/>
        </authorList>
    </citation>
    <scope>NUCLEOTIDE SEQUENCE [LARGE SCALE GENOMIC DNA]</scope>
    <source>
        <strain evidence="11">Az-Fu1 / DSM 15241 / OCM 825</strain>
    </source>
</reference>
<dbReference type="NCBIfam" id="TIGR00633">
    <property type="entry name" value="xth"/>
    <property type="match status" value="1"/>
</dbReference>
<dbReference type="GO" id="GO:0003677">
    <property type="term" value="F:DNA binding"/>
    <property type="evidence" value="ECO:0007669"/>
    <property type="project" value="InterPro"/>
</dbReference>
<feature type="binding site" evidence="7">
    <location>
        <position position="152"/>
    </location>
    <ligand>
        <name>Mg(2+)</name>
        <dbReference type="ChEBI" id="CHEBI:18420"/>
        <label>1</label>
    </ligand>
</feature>
<dbReference type="RefSeq" id="WP_012674190.1">
    <property type="nucleotide sequence ID" value="NC_012438.1"/>
</dbReference>
<organism evidence="10 11">
    <name type="scientific">Sulfurihydrogenibium azorense (strain DSM 15241 / OCM 825 / Az-Fu1)</name>
    <dbReference type="NCBI Taxonomy" id="204536"/>
    <lineage>
        <taxon>Bacteria</taxon>
        <taxon>Pseudomonadati</taxon>
        <taxon>Aquificota</taxon>
        <taxon>Aquificia</taxon>
        <taxon>Aquificales</taxon>
        <taxon>Hydrogenothermaceae</taxon>
        <taxon>Sulfurihydrogenibium</taxon>
    </lineage>
</organism>
<dbReference type="PROSITE" id="PS51435">
    <property type="entry name" value="AP_NUCLEASE_F1_4"/>
    <property type="match status" value="1"/>
</dbReference>
<feature type="binding site" evidence="7">
    <location>
        <position position="36"/>
    </location>
    <ligand>
        <name>Mg(2+)</name>
        <dbReference type="ChEBI" id="CHEBI:18420"/>
        <label>1</label>
    </ligand>
</feature>
<dbReference type="Proteomes" id="UP000001369">
    <property type="component" value="Chromosome"/>
</dbReference>
<dbReference type="STRING" id="204536.SULAZ_0920"/>
<dbReference type="EC" id="3.1.11.2" evidence="10"/>
<dbReference type="eggNOG" id="COG0708">
    <property type="taxonomic scope" value="Bacteria"/>
</dbReference>
<dbReference type="GO" id="GO:0006281">
    <property type="term" value="P:DNA repair"/>
    <property type="evidence" value="ECO:0007669"/>
    <property type="project" value="InterPro"/>
</dbReference>
<evidence type="ECO:0000256" key="6">
    <source>
        <dbReference type="PIRSR" id="PIRSR604808-1"/>
    </source>
</evidence>
<comment type="cofactor">
    <cofactor evidence="7">
        <name>Mg(2+)</name>
        <dbReference type="ChEBI" id="CHEBI:18420"/>
    </cofactor>
    <cofactor evidence="7">
        <name>Mn(2+)</name>
        <dbReference type="ChEBI" id="CHEBI:29035"/>
    </cofactor>
    <text evidence="7">Probably binds two magnesium or manganese ions per subunit.</text>
</comment>
<dbReference type="Gene3D" id="3.60.10.10">
    <property type="entry name" value="Endonuclease/exonuclease/phosphatase"/>
    <property type="match status" value="1"/>
</dbReference>
<dbReference type="OrthoDB" id="9803914at2"/>
<comment type="similarity">
    <text evidence="2">Belongs to the DNA repair enzymes AP/ExoA family.</text>
</comment>
<dbReference type="InterPro" id="IPR005135">
    <property type="entry name" value="Endo/exonuclease/phosphatase"/>
</dbReference>
<dbReference type="GO" id="GO:0046872">
    <property type="term" value="F:metal ion binding"/>
    <property type="evidence" value="ECO:0007669"/>
    <property type="project" value="UniProtKB-KW"/>
</dbReference>
<dbReference type="EMBL" id="CP001229">
    <property type="protein sequence ID" value="ACN98870.1"/>
    <property type="molecule type" value="Genomic_DNA"/>
</dbReference>
<sequence>MKICTFNLNSIKARKDLVLQWLKHRNYDIDVLCFQEIKVEEKNFPFDEFRSVGFIYQEVLGQKAYNGVATLSKFPMDRVLDGLNHDYFDNQKRVLITKINDVYIINTYAPHGDLRGGEKYYYKLDWYKHFISFLKENFDVNNQKVILLGDLNIALEDKDVYDPILLKDSIGTMPEERELLRNLLDLGFIDSFRFLYPDKIQFTWWDYIGGAIWKNEGMRIDYILISKPLVKYLKDVEVDLWPRRRRDPKPSDHAPVIATFEGLI</sequence>
<name>C1DUV6_SULAA</name>
<feature type="active site" description="Proton donor/acceptor" evidence="6">
    <location>
        <position position="150"/>
    </location>
</feature>
<dbReference type="InterPro" id="IPR037493">
    <property type="entry name" value="ExoIII-like"/>
</dbReference>
<feature type="domain" description="Endonuclease/exonuclease/phosphatase" evidence="9">
    <location>
        <begin position="4"/>
        <end position="253"/>
    </location>
</feature>
<keyword evidence="11" id="KW-1185">Reference proteome</keyword>
<feature type="site" description="Important for catalytic activity" evidence="8">
    <location>
        <position position="221"/>
    </location>
</feature>
<dbReference type="Pfam" id="PF03372">
    <property type="entry name" value="Exo_endo_phos"/>
    <property type="match status" value="1"/>
</dbReference>
<dbReference type="InterPro" id="IPR004808">
    <property type="entry name" value="AP_endonuc_1"/>
</dbReference>
<dbReference type="PANTHER" id="PTHR43250:SF2">
    <property type="entry name" value="EXODEOXYRIBONUCLEASE III"/>
    <property type="match status" value="1"/>
</dbReference>
<dbReference type="HOGENOM" id="CLU_027539_0_1_0"/>
<evidence type="ECO:0000256" key="3">
    <source>
        <dbReference type="ARBA" id="ARBA00022723"/>
    </source>
</evidence>
<dbReference type="KEGG" id="saf:SULAZ_0920"/>
<feature type="site" description="Transition state stabilizer" evidence="8">
    <location>
        <position position="152"/>
    </location>
</feature>
<evidence type="ECO:0000256" key="7">
    <source>
        <dbReference type="PIRSR" id="PIRSR604808-2"/>
    </source>
</evidence>
<evidence type="ECO:0000313" key="10">
    <source>
        <dbReference type="EMBL" id="ACN98870.1"/>
    </source>
</evidence>
<evidence type="ECO:0000313" key="11">
    <source>
        <dbReference type="Proteomes" id="UP000001369"/>
    </source>
</evidence>
<dbReference type="SUPFAM" id="SSF56219">
    <property type="entry name" value="DNase I-like"/>
    <property type="match status" value="1"/>
</dbReference>
<evidence type="ECO:0000259" key="9">
    <source>
        <dbReference type="Pfam" id="PF03372"/>
    </source>
</evidence>
<accession>C1DUV6</accession>
<gene>
    <name evidence="10" type="primary">xth</name>
    <name evidence="10" type="ordered locus">SULAZ_0920</name>
</gene>
<dbReference type="PANTHER" id="PTHR43250">
    <property type="entry name" value="EXODEOXYRIBONUCLEASE III"/>
    <property type="match status" value="1"/>
</dbReference>
<dbReference type="InterPro" id="IPR036691">
    <property type="entry name" value="Endo/exonu/phosph_ase_sf"/>
</dbReference>
<feature type="active site" description="Proton acceptor" evidence="6">
    <location>
        <position position="253"/>
    </location>
</feature>
<keyword evidence="3 7" id="KW-0479">Metal-binding</keyword>
<keyword evidence="7" id="KW-0464">Manganese</keyword>
<evidence type="ECO:0000256" key="2">
    <source>
        <dbReference type="ARBA" id="ARBA00007092"/>
    </source>
</evidence>
<dbReference type="NCBIfam" id="TIGR00195">
    <property type="entry name" value="exoDNase_III"/>
    <property type="match status" value="1"/>
</dbReference>
<feature type="binding site" evidence="7">
    <location>
        <position position="150"/>
    </location>
    <ligand>
        <name>Mg(2+)</name>
        <dbReference type="ChEBI" id="CHEBI:18420"/>
        <label>1</label>
    </ligand>
</feature>
<dbReference type="CDD" id="cd09086">
    <property type="entry name" value="ExoIII-like_AP-endo"/>
    <property type="match status" value="1"/>
</dbReference>
<evidence type="ECO:0000256" key="5">
    <source>
        <dbReference type="ARBA" id="ARBA00022842"/>
    </source>
</evidence>
<proteinExistence type="inferred from homology"/>
<feature type="binding site" evidence="7">
    <location>
        <position position="7"/>
    </location>
    <ligand>
        <name>Mg(2+)</name>
        <dbReference type="ChEBI" id="CHEBI:18420"/>
        <label>1</label>
    </ligand>
</feature>
<feature type="binding site" evidence="7">
    <location>
        <position position="252"/>
    </location>
    <ligand>
        <name>Mg(2+)</name>
        <dbReference type="ChEBI" id="CHEBI:18420"/>
        <label>1</label>
    </ligand>
</feature>
<dbReference type="GO" id="GO:0008311">
    <property type="term" value="F:double-stranded DNA 3'-5' DNA exonuclease activity"/>
    <property type="evidence" value="ECO:0007669"/>
    <property type="project" value="UniProtKB-EC"/>
</dbReference>
<keyword evidence="5 7" id="KW-0460">Magnesium</keyword>
<feature type="site" description="Interaction with DNA substrate" evidence="8">
    <location>
        <position position="253"/>
    </location>
</feature>
<protein>
    <submittedName>
        <fullName evidence="10">Exodeoxyribonuclease III</fullName>
        <ecNumber evidence="10">3.1.11.2</ecNumber>
    </submittedName>
</protein>